<dbReference type="PANTHER" id="PTHR38591:SF1">
    <property type="entry name" value="BLL1000 PROTEIN"/>
    <property type="match status" value="1"/>
</dbReference>
<dbReference type="RefSeq" id="WP_121440779.1">
    <property type="nucleotide sequence ID" value="NZ_RCDA01000001.1"/>
</dbReference>
<proteinExistence type="predicted"/>
<dbReference type="PROSITE" id="PS51257">
    <property type="entry name" value="PROKAR_LIPOPROTEIN"/>
    <property type="match status" value="1"/>
</dbReference>
<accession>A0A498C5J5</accession>
<dbReference type="InterPro" id="IPR010791">
    <property type="entry name" value="AttH_dom"/>
</dbReference>
<dbReference type="GO" id="GO:0016787">
    <property type="term" value="F:hydrolase activity"/>
    <property type="evidence" value="ECO:0007669"/>
    <property type="project" value="UniProtKB-KW"/>
</dbReference>
<dbReference type="Proteomes" id="UP000275461">
    <property type="component" value="Unassembled WGS sequence"/>
</dbReference>
<gene>
    <name evidence="2" type="ORF">DFR31_0172</name>
</gene>
<name>A0A498C5J5_9GAMM</name>
<protein>
    <submittedName>
        <fullName evidence="2">Putative secreted hydrolase</fullName>
    </submittedName>
</protein>
<dbReference type="PANTHER" id="PTHR38591">
    <property type="entry name" value="HYDROLASE"/>
    <property type="match status" value="1"/>
</dbReference>
<dbReference type="EMBL" id="RCDA01000001">
    <property type="protein sequence ID" value="RLK50279.1"/>
    <property type="molecule type" value="Genomic_DNA"/>
</dbReference>
<comment type="caution">
    <text evidence="2">The sequence shown here is derived from an EMBL/GenBank/DDBJ whole genome shotgun (WGS) entry which is preliminary data.</text>
</comment>
<reference evidence="2 3" key="1">
    <citation type="submission" date="2018-10" db="EMBL/GenBank/DDBJ databases">
        <title>Genomic Encyclopedia of Type Strains, Phase IV (KMG-IV): sequencing the most valuable type-strain genomes for metagenomic binning, comparative biology and taxonomic classification.</title>
        <authorList>
            <person name="Goeker M."/>
        </authorList>
    </citation>
    <scope>NUCLEOTIDE SEQUENCE [LARGE SCALE GENOMIC DNA]</scope>
    <source>
        <strain evidence="2 3">DSM 12769</strain>
    </source>
</reference>
<feature type="domain" description="AttH" evidence="1">
    <location>
        <begin position="74"/>
        <end position="251"/>
    </location>
</feature>
<dbReference type="Pfam" id="PF17186">
    <property type="entry name" value="Lipocalin_9"/>
    <property type="match status" value="1"/>
</dbReference>
<dbReference type="Gene3D" id="2.40.370.10">
    <property type="entry name" value="AttH-like domain"/>
    <property type="match status" value="2"/>
</dbReference>
<keyword evidence="3" id="KW-1185">Reference proteome</keyword>
<evidence type="ECO:0000313" key="2">
    <source>
        <dbReference type="EMBL" id="RLK50279.1"/>
    </source>
</evidence>
<dbReference type="SUPFAM" id="SSF159245">
    <property type="entry name" value="AttH-like"/>
    <property type="match status" value="1"/>
</dbReference>
<keyword evidence="2" id="KW-0378">Hydrolase</keyword>
<dbReference type="AlphaFoldDB" id="A0A498C5J5"/>
<organism evidence="2 3">
    <name type="scientific">Alkalispirillum mobile</name>
    <dbReference type="NCBI Taxonomy" id="85925"/>
    <lineage>
        <taxon>Bacteria</taxon>
        <taxon>Pseudomonadati</taxon>
        <taxon>Pseudomonadota</taxon>
        <taxon>Gammaproteobacteria</taxon>
        <taxon>Chromatiales</taxon>
        <taxon>Ectothiorhodospiraceae</taxon>
        <taxon>Alkalispirillum</taxon>
    </lineage>
</organism>
<dbReference type="OrthoDB" id="9770826at2"/>
<evidence type="ECO:0000259" key="1">
    <source>
        <dbReference type="Pfam" id="PF07143"/>
    </source>
</evidence>
<sequence>MGRARFFPALLLAGAVPIAGLTGCGDREPPEDPAPMSVTGALSGEDQVAGLARVEGPEPLVFPRDHGPHPGYRHEWWYVTGHLFDGEDRHYGFQVTLFRFNVAPESTPERPSAWATDQLWMGHFAITDTQGEAFHHFERLSRGALELAGGQPDPFRIWLEDWSLAADDDSPGPFPMRVRFQQDGFGVDLRLEAEKPMVLQGDGGYSQKGPERGNASRYFSWTRLAAEGRLTLEGDERRVAGQAWKDREWGTSALGEDLAGWDWFSVQLDDGHELMFYHLRREDGGVDPISKGLWVTPAGDSRVLGLEDVDLVATDEWQSPDGQATYPGGWQLTLPEEGLALELRPVVADQELRAGVFRYWEGALAVSGERAGQPVSGHGYAELTGY</sequence>
<evidence type="ECO:0000313" key="3">
    <source>
        <dbReference type="Proteomes" id="UP000275461"/>
    </source>
</evidence>
<dbReference type="InterPro" id="IPR023374">
    <property type="entry name" value="AttH-like_dom_sf"/>
</dbReference>
<dbReference type="Pfam" id="PF07143">
    <property type="entry name" value="CrtC"/>
    <property type="match status" value="1"/>
</dbReference>